<dbReference type="OrthoDB" id="9782710at2"/>
<keyword evidence="2" id="KW-0859">Xylose metabolism</keyword>
<dbReference type="SUPFAM" id="SSF53067">
    <property type="entry name" value="Actin-like ATPase domain"/>
    <property type="match status" value="2"/>
</dbReference>
<dbReference type="InterPro" id="IPR050406">
    <property type="entry name" value="FGGY_Carb_Kinase"/>
</dbReference>
<sequence>MAPGTQRPAPAPGSVVLGVDVGTSSTKGVLVAPDGEVLATAVREHQVSRPAPGHVEMDAGIWWDEFLGIARELGSAALARGSRIAAIGVSGMGPCVLLVDEDDAPVRPAILYGVDTRAEAQIRALDARLGPEEILRRSGCSLTAQAAGPKILWVAQKEPERYARARRLLMPSSFLVRRLTGAYVLDRASAAQVAPLYDIAARDWHAPWAEAAAPGLELPRLLWADEVAGHVLPGVAAALPGVPAGTPVLAGTIDAWAEAVSGGVRAPGDLMLMYGTTTFLLAMTPQPVTSRHLFPTPGTTEGTSMLTGGMAASGAITTWLRDLLSAPDVGELVADAAQSPPGARGLLVLPYFSGERSPLADPEARGVVAGLTLSHGRGDLYRAVLEAAAYGVRHHLEELRAQGCAISRTVALGGGTRTGLWPQIVADVTGLAQELPRVTIGASYGDAMLAAARVLGADASSWNPVERRCEPDPATRERYDALYGLYRELYPATRSISHALARMQEEDSPAPRA</sequence>
<dbReference type="Proteomes" id="UP000023067">
    <property type="component" value="Unassembled WGS sequence"/>
</dbReference>
<dbReference type="Gene3D" id="3.30.420.40">
    <property type="match status" value="2"/>
</dbReference>
<dbReference type="Pfam" id="PF00370">
    <property type="entry name" value="FGGY_N"/>
    <property type="match status" value="1"/>
</dbReference>
<dbReference type="InterPro" id="IPR018485">
    <property type="entry name" value="FGGY_C"/>
</dbReference>
<dbReference type="AlphaFoldDB" id="Z9JTL6"/>
<dbReference type="STRING" id="396014.BF93_16330"/>
<evidence type="ECO:0000259" key="7">
    <source>
        <dbReference type="Pfam" id="PF02782"/>
    </source>
</evidence>
<dbReference type="InterPro" id="IPR018484">
    <property type="entry name" value="FGGY_N"/>
</dbReference>
<comment type="similarity">
    <text evidence="1 5">Belongs to the FGGY kinase family.</text>
</comment>
<evidence type="ECO:0000256" key="2">
    <source>
        <dbReference type="ARBA" id="ARBA00022629"/>
    </source>
</evidence>
<protein>
    <submittedName>
        <fullName evidence="8">Sugar kinase</fullName>
    </submittedName>
</protein>
<proteinExistence type="inferred from homology"/>
<dbReference type="EMBL" id="JDYK01000006">
    <property type="protein sequence ID" value="EWS81725.1"/>
    <property type="molecule type" value="Genomic_DNA"/>
</dbReference>
<comment type="caution">
    <text evidence="8">The sequence shown here is derived from an EMBL/GenBank/DDBJ whole genome shotgun (WGS) entry which is preliminary data.</text>
</comment>
<dbReference type="eggNOG" id="COG1070">
    <property type="taxonomic scope" value="Bacteria"/>
</dbReference>
<keyword evidence="3 5" id="KW-0808">Transferase</keyword>
<dbReference type="Pfam" id="PF02782">
    <property type="entry name" value="FGGY_C"/>
    <property type="match status" value="1"/>
</dbReference>
<evidence type="ECO:0000256" key="3">
    <source>
        <dbReference type="ARBA" id="ARBA00022679"/>
    </source>
</evidence>
<evidence type="ECO:0000256" key="4">
    <source>
        <dbReference type="ARBA" id="ARBA00022777"/>
    </source>
</evidence>
<dbReference type="PIRSF" id="PIRSF000538">
    <property type="entry name" value="GlpK"/>
    <property type="match status" value="1"/>
</dbReference>
<dbReference type="GO" id="GO:0016301">
    <property type="term" value="F:kinase activity"/>
    <property type="evidence" value="ECO:0007669"/>
    <property type="project" value="UniProtKB-KW"/>
</dbReference>
<evidence type="ECO:0000256" key="1">
    <source>
        <dbReference type="ARBA" id="ARBA00009156"/>
    </source>
</evidence>
<gene>
    <name evidence="8" type="ORF">BF93_16330</name>
</gene>
<dbReference type="GO" id="GO:0016773">
    <property type="term" value="F:phosphotransferase activity, alcohol group as acceptor"/>
    <property type="evidence" value="ECO:0007669"/>
    <property type="project" value="InterPro"/>
</dbReference>
<feature type="domain" description="Carbohydrate kinase FGGY C-terminal" evidence="7">
    <location>
        <begin position="271"/>
        <end position="452"/>
    </location>
</feature>
<dbReference type="PANTHER" id="PTHR43095">
    <property type="entry name" value="SUGAR KINASE"/>
    <property type="match status" value="1"/>
</dbReference>
<name>Z9JTL6_9MICO</name>
<keyword evidence="2" id="KW-0119">Carbohydrate metabolism</keyword>
<dbReference type="PROSITE" id="PS00445">
    <property type="entry name" value="FGGY_KINASES_2"/>
    <property type="match status" value="1"/>
</dbReference>
<keyword evidence="4 5" id="KW-0418">Kinase</keyword>
<reference evidence="8 9" key="1">
    <citation type="submission" date="2014-02" db="EMBL/GenBank/DDBJ databases">
        <title>Genome sequence of Brachybacterium phenoliresistens strain W13A50.</title>
        <authorList>
            <person name="Wang X."/>
        </authorList>
    </citation>
    <scope>NUCLEOTIDE SEQUENCE [LARGE SCALE GENOMIC DNA]</scope>
    <source>
        <strain evidence="8 9">W13A50</strain>
    </source>
</reference>
<evidence type="ECO:0000259" key="6">
    <source>
        <dbReference type="Pfam" id="PF00370"/>
    </source>
</evidence>
<feature type="domain" description="Carbohydrate kinase FGGY N-terminal" evidence="6">
    <location>
        <begin position="15"/>
        <end position="258"/>
    </location>
</feature>
<evidence type="ECO:0000256" key="5">
    <source>
        <dbReference type="RuleBase" id="RU003733"/>
    </source>
</evidence>
<dbReference type="InterPro" id="IPR018483">
    <property type="entry name" value="Carb_kinase_FGGY_CS"/>
</dbReference>
<dbReference type="HOGENOM" id="CLU_009281_3_3_11"/>
<evidence type="ECO:0000313" key="8">
    <source>
        <dbReference type="EMBL" id="EWS81725.1"/>
    </source>
</evidence>
<dbReference type="PATRIC" id="fig|396014.3.peg.1611"/>
<dbReference type="PANTHER" id="PTHR43095:SF5">
    <property type="entry name" value="XYLULOSE KINASE"/>
    <property type="match status" value="1"/>
</dbReference>
<dbReference type="RefSeq" id="WP_051486692.1">
    <property type="nucleotide sequence ID" value="NZ_KK069991.1"/>
</dbReference>
<evidence type="ECO:0000313" key="9">
    <source>
        <dbReference type="Proteomes" id="UP000023067"/>
    </source>
</evidence>
<dbReference type="CDD" id="cd07804">
    <property type="entry name" value="ASKHA_NBD_FGGY_RrXK-like"/>
    <property type="match status" value="1"/>
</dbReference>
<dbReference type="InterPro" id="IPR043129">
    <property type="entry name" value="ATPase_NBD"/>
</dbReference>
<accession>Z9JTL6</accession>
<organism evidence="8 9">
    <name type="scientific">Brachybacterium phenoliresistens</name>
    <dbReference type="NCBI Taxonomy" id="396014"/>
    <lineage>
        <taxon>Bacteria</taxon>
        <taxon>Bacillati</taxon>
        <taxon>Actinomycetota</taxon>
        <taxon>Actinomycetes</taxon>
        <taxon>Micrococcales</taxon>
        <taxon>Dermabacteraceae</taxon>
        <taxon>Brachybacterium</taxon>
    </lineage>
</organism>
<keyword evidence="9" id="KW-1185">Reference proteome</keyword>
<dbReference type="GO" id="GO:0042732">
    <property type="term" value="P:D-xylose metabolic process"/>
    <property type="evidence" value="ECO:0007669"/>
    <property type="project" value="UniProtKB-KW"/>
</dbReference>
<dbReference type="InterPro" id="IPR000577">
    <property type="entry name" value="Carb_kinase_FGGY"/>
</dbReference>